<protein>
    <recommendedName>
        <fullName evidence="2">C-type lectin domain-containing protein</fullName>
    </recommendedName>
</protein>
<dbReference type="EMBL" id="PDUG01000003">
    <property type="protein sequence ID" value="PIC38882.1"/>
    <property type="molecule type" value="Genomic_DNA"/>
</dbReference>
<gene>
    <name evidence="3" type="primary">Cni-clec-162</name>
    <name evidence="3" type="synonym">Cnig_chr_III.g10750</name>
    <name evidence="3" type="ORF">B9Z55_010750</name>
</gene>
<feature type="compositionally biased region" description="Basic and acidic residues" evidence="1">
    <location>
        <begin position="246"/>
        <end position="257"/>
    </location>
</feature>
<comment type="caution">
    <text evidence="3">The sequence shown here is derived from an EMBL/GenBank/DDBJ whole genome shotgun (WGS) entry which is preliminary data.</text>
</comment>
<organism evidence="3 4">
    <name type="scientific">Caenorhabditis nigoni</name>
    <dbReference type="NCBI Taxonomy" id="1611254"/>
    <lineage>
        <taxon>Eukaryota</taxon>
        <taxon>Metazoa</taxon>
        <taxon>Ecdysozoa</taxon>
        <taxon>Nematoda</taxon>
        <taxon>Chromadorea</taxon>
        <taxon>Rhabditida</taxon>
        <taxon>Rhabditina</taxon>
        <taxon>Rhabditomorpha</taxon>
        <taxon>Rhabditoidea</taxon>
        <taxon>Rhabditidae</taxon>
        <taxon>Peloderinae</taxon>
        <taxon>Caenorhabditis</taxon>
    </lineage>
</organism>
<dbReference type="Gene3D" id="3.10.100.10">
    <property type="entry name" value="Mannose-Binding Protein A, subunit A"/>
    <property type="match status" value="1"/>
</dbReference>
<sequence length="266" mass="29609">MFCRVNMKSTLVRPVSFIRNQQLQQAAIKLGIEEYWIGASNVDNDWEWLDGSMLTYSNFDVLGGYPKKTESQIGAVSMGSLSGLWYTKHDSMMLPFVCEFPLSNQYDNGILYRAPKLQSLIFPSGGTKAPMLMVDSVDQSVLYEKIGPKKNEMETGEKVYLKPINISTAGMSGFEGQPIVMLNTFKRKIKVKPVIVSQTETELARSLKEKEEVEDSVNLKSVKTGGVGNGGNGTSLSEELNSNSKAKREREESELLRSKTIQISRG</sequence>
<dbReference type="Proteomes" id="UP000230233">
    <property type="component" value="Chromosome III"/>
</dbReference>
<accession>A0A2G5UH43</accession>
<dbReference type="CDD" id="cd00037">
    <property type="entry name" value="CLECT"/>
    <property type="match status" value="1"/>
</dbReference>
<dbReference type="InterPro" id="IPR016187">
    <property type="entry name" value="CTDL_fold"/>
</dbReference>
<feature type="region of interest" description="Disordered" evidence="1">
    <location>
        <begin position="214"/>
        <end position="266"/>
    </location>
</feature>
<evidence type="ECO:0000259" key="2">
    <source>
        <dbReference type="PROSITE" id="PS50041"/>
    </source>
</evidence>
<dbReference type="InterPro" id="IPR001304">
    <property type="entry name" value="C-type_lectin-like"/>
</dbReference>
<evidence type="ECO:0000313" key="3">
    <source>
        <dbReference type="EMBL" id="PIC38882.1"/>
    </source>
</evidence>
<evidence type="ECO:0000256" key="1">
    <source>
        <dbReference type="SAM" id="MobiDB-lite"/>
    </source>
</evidence>
<dbReference type="SUPFAM" id="SSF56436">
    <property type="entry name" value="C-type lectin-like"/>
    <property type="match status" value="1"/>
</dbReference>
<dbReference type="InterPro" id="IPR016186">
    <property type="entry name" value="C-type_lectin-like/link_sf"/>
</dbReference>
<evidence type="ECO:0000313" key="4">
    <source>
        <dbReference type="Proteomes" id="UP000230233"/>
    </source>
</evidence>
<dbReference type="PROSITE" id="PS50041">
    <property type="entry name" value="C_TYPE_LECTIN_2"/>
    <property type="match status" value="1"/>
</dbReference>
<dbReference type="Pfam" id="PF00059">
    <property type="entry name" value="Lectin_C"/>
    <property type="match status" value="1"/>
</dbReference>
<name>A0A2G5UH43_9PELO</name>
<dbReference type="OrthoDB" id="2142683at2759"/>
<feature type="domain" description="C-type lectin" evidence="2">
    <location>
        <begin position="1"/>
        <end position="99"/>
    </location>
</feature>
<dbReference type="STRING" id="1611254.A0A2G5UH43"/>
<keyword evidence="4" id="KW-1185">Reference proteome</keyword>
<reference evidence="4" key="1">
    <citation type="submission" date="2017-10" db="EMBL/GenBank/DDBJ databases">
        <title>Rapid genome shrinkage in a self-fertile nematode reveals novel sperm competition proteins.</title>
        <authorList>
            <person name="Yin D."/>
            <person name="Schwarz E.M."/>
            <person name="Thomas C.G."/>
            <person name="Felde R.L."/>
            <person name="Korf I.F."/>
            <person name="Cutter A.D."/>
            <person name="Schartner C.M."/>
            <person name="Ralston E.J."/>
            <person name="Meyer B.J."/>
            <person name="Haag E.S."/>
        </authorList>
    </citation>
    <scope>NUCLEOTIDE SEQUENCE [LARGE SCALE GENOMIC DNA]</scope>
    <source>
        <strain evidence="4">JU1422</strain>
    </source>
</reference>
<proteinExistence type="predicted"/>
<dbReference type="AlphaFoldDB" id="A0A2G5UH43"/>